<name>A0ABV2VHB6_9ACTN</name>
<keyword evidence="3" id="KW-1185">Reference proteome</keyword>
<dbReference type="Proteomes" id="UP001550348">
    <property type="component" value="Unassembled WGS sequence"/>
</dbReference>
<feature type="signal peptide" evidence="1">
    <location>
        <begin position="1"/>
        <end position="25"/>
    </location>
</feature>
<gene>
    <name evidence="2" type="ORF">ABZ071_09755</name>
</gene>
<dbReference type="RefSeq" id="WP_355664177.1">
    <property type="nucleotide sequence ID" value="NZ_JBEXRX010000019.1"/>
</dbReference>
<evidence type="ECO:0000313" key="3">
    <source>
        <dbReference type="Proteomes" id="UP001550348"/>
    </source>
</evidence>
<protein>
    <submittedName>
        <fullName evidence="2">Peptidase inhibitor family I36 protein</fullName>
    </submittedName>
</protein>
<organism evidence="2 3">
    <name type="scientific">Micromonospora fulviviridis</name>
    <dbReference type="NCBI Taxonomy" id="47860"/>
    <lineage>
        <taxon>Bacteria</taxon>
        <taxon>Bacillati</taxon>
        <taxon>Actinomycetota</taxon>
        <taxon>Actinomycetes</taxon>
        <taxon>Micromonosporales</taxon>
        <taxon>Micromonosporaceae</taxon>
        <taxon>Micromonospora</taxon>
    </lineage>
</organism>
<dbReference type="EMBL" id="JBEXRX010000019">
    <property type="protein sequence ID" value="MEU0152193.1"/>
    <property type="molecule type" value="Genomic_DNA"/>
</dbReference>
<dbReference type="InterPro" id="IPR011024">
    <property type="entry name" value="G_crystallin-like"/>
</dbReference>
<accession>A0ABV2VHB6</accession>
<comment type="caution">
    <text evidence="2">The sequence shown here is derived from an EMBL/GenBank/DDBJ whole genome shotgun (WGS) entry which is preliminary data.</text>
</comment>
<feature type="chain" id="PRO_5045847045" evidence="1">
    <location>
        <begin position="26"/>
        <end position="144"/>
    </location>
</feature>
<dbReference type="Pfam" id="PF03995">
    <property type="entry name" value="Inhibitor_I36"/>
    <property type="match status" value="1"/>
</dbReference>
<sequence>MQIRRRIYGVLAASLAAFASTLVVAPPASASSSQCTAGMFCMWEHSGYEGIFYVTYVDSPNVGAGFNDKATSVWNRTNEWVTIYQHANYQSDVIWFGNNNTTARNCVTVAPGASKWSFGGDMFNDQATSVDTGYYRPDCGLNVS</sequence>
<proteinExistence type="predicted"/>
<dbReference type="SUPFAM" id="SSF49695">
    <property type="entry name" value="gamma-Crystallin-like"/>
    <property type="match status" value="1"/>
</dbReference>
<evidence type="ECO:0000313" key="2">
    <source>
        <dbReference type="EMBL" id="MEU0152193.1"/>
    </source>
</evidence>
<evidence type="ECO:0000256" key="1">
    <source>
        <dbReference type="SAM" id="SignalP"/>
    </source>
</evidence>
<dbReference type="Gene3D" id="2.60.20.10">
    <property type="entry name" value="Crystallins"/>
    <property type="match status" value="1"/>
</dbReference>
<keyword evidence="1" id="KW-0732">Signal</keyword>
<reference evidence="2 3" key="1">
    <citation type="submission" date="2024-06" db="EMBL/GenBank/DDBJ databases">
        <title>The Natural Products Discovery Center: Release of the First 8490 Sequenced Strains for Exploring Actinobacteria Biosynthetic Diversity.</title>
        <authorList>
            <person name="Kalkreuter E."/>
            <person name="Kautsar S.A."/>
            <person name="Yang D."/>
            <person name="Bader C.D."/>
            <person name="Teijaro C.N."/>
            <person name="Fluegel L."/>
            <person name="Davis C.M."/>
            <person name="Simpson J.R."/>
            <person name="Lauterbach L."/>
            <person name="Steele A.D."/>
            <person name="Gui C."/>
            <person name="Meng S."/>
            <person name="Li G."/>
            <person name="Viehrig K."/>
            <person name="Ye F."/>
            <person name="Su P."/>
            <person name="Kiefer A.F."/>
            <person name="Nichols A."/>
            <person name="Cepeda A.J."/>
            <person name="Yan W."/>
            <person name="Fan B."/>
            <person name="Jiang Y."/>
            <person name="Adhikari A."/>
            <person name="Zheng C.-J."/>
            <person name="Schuster L."/>
            <person name="Cowan T.M."/>
            <person name="Smanski M.J."/>
            <person name="Chevrette M.G."/>
            <person name="De Carvalho L.P.S."/>
            <person name="Shen B."/>
        </authorList>
    </citation>
    <scope>NUCLEOTIDE SEQUENCE [LARGE SCALE GENOMIC DNA]</scope>
    <source>
        <strain evidence="2 3">NPDC006286</strain>
    </source>
</reference>